<keyword evidence="5" id="KW-1185">Reference proteome</keyword>
<dbReference type="Pfam" id="PF04504">
    <property type="entry name" value="GeBP-like_DBD"/>
    <property type="match status" value="1"/>
</dbReference>
<proteinExistence type="inferred from homology"/>
<feature type="domain" description="Glabrous enhancer-binding protein-like DBD" evidence="3">
    <location>
        <begin position="164"/>
        <end position="264"/>
    </location>
</feature>
<feature type="compositionally biased region" description="Pro residues" evidence="2">
    <location>
        <begin position="47"/>
        <end position="56"/>
    </location>
</feature>
<dbReference type="GO" id="GO:0006355">
    <property type="term" value="P:regulation of DNA-templated transcription"/>
    <property type="evidence" value="ECO:0007669"/>
    <property type="project" value="InterPro"/>
</dbReference>
<reference evidence="4 5" key="1">
    <citation type="journal article" date="2013" name="Proc. Natl. Acad. Sci. U.S.A.">
        <title>Fine-scale variation in meiotic recombination in Mimulus inferred from population shotgun sequencing.</title>
        <authorList>
            <person name="Hellsten U."/>
            <person name="Wright K.M."/>
            <person name="Jenkins J."/>
            <person name="Shu S."/>
            <person name="Yuan Y."/>
            <person name="Wessler S.R."/>
            <person name="Schmutz J."/>
            <person name="Willis J.H."/>
            <person name="Rokhsar D.S."/>
        </authorList>
    </citation>
    <scope>NUCLEOTIDE SEQUENCE [LARGE SCALE GENOMIC DNA]</scope>
    <source>
        <strain evidence="5">cv. DUN x IM62</strain>
    </source>
</reference>
<protein>
    <recommendedName>
        <fullName evidence="3">Glabrous enhancer-binding protein-like DBD domain-containing protein</fullName>
    </recommendedName>
</protein>
<feature type="compositionally biased region" description="Low complexity" evidence="2">
    <location>
        <begin position="36"/>
        <end position="46"/>
    </location>
</feature>
<dbReference type="eggNOG" id="ENOG502QUAW">
    <property type="taxonomic scope" value="Eukaryota"/>
</dbReference>
<feature type="region of interest" description="Disordered" evidence="2">
    <location>
        <begin position="27"/>
        <end position="57"/>
    </location>
</feature>
<dbReference type="PANTHER" id="PTHR31662">
    <property type="entry name" value="BNAANNG10740D PROTEIN-RELATED"/>
    <property type="match status" value="1"/>
</dbReference>
<gene>
    <name evidence="4" type="ORF">MIMGU_mgv1a005443mg</name>
</gene>
<name>A0A022RBH2_ERYGU</name>
<dbReference type="EMBL" id="KI630574">
    <property type="protein sequence ID" value="EYU37063.1"/>
    <property type="molecule type" value="Genomic_DNA"/>
</dbReference>
<evidence type="ECO:0000256" key="2">
    <source>
        <dbReference type="SAM" id="MobiDB-lite"/>
    </source>
</evidence>
<comment type="similarity">
    <text evidence="1">Belongs to the GeBP family.</text>
</comment>
<dbReference type="GO" id="GO:0005634">
    <property type="term" value="C:nucleus"/>
    <property type="evidence" value="ECO:0000318"/>
    <property type="project" value="GO_Central"/>
</dbReference>
<dbReference type="InterPro" id="IPR007592">
    <property type="entry name" value="GEBP"/>
</dbReference>
<evidence type="ECO:0000256" key="1">
    <source>
        <dbReference type="ARBA" id="ARBA00010820"/>
    </source>
</evidence>
<dbReference type="PANTHER" id="PTHR31662:SF1">
    <property type="entry name" value="OS01G0249900 PROTEIN"/>
    <property type="match status" value="1"/>
</dbReference>
<dbReference type="InterPro" id="IPR053932">
    <property type="entry name" value="GeBP-like_DBD"/>
</dbReference>
<sequence length="483" mass="53485">MEKGLTSIFIYKFGQYRLGRCTHNTHTHKSVGGVCSTTSRPSRSYTPNPPISPNSPTPQFSNLIIHLMASAADPTAAVAVFNVDEDLIDDDDDVESSDRDEDDSASSAALAVDRHLPFTSAAQVTVAFPDPHPHLRLQQPEHHHHQEIVVAKKPMPPDESRKLFQRLWTDEDEIELLQGFLDYTTQRFGAHNSSSQHHHDTTAFYDQIKSRFQLDFNKNQLVEKLRRLKKKYRNVVAKFSSGKDYVFRSSHEQATFEISSKIWGNTAINNYSPLPAAPAPAPIGDDYDDLNNHHFAYFQSPNPNGIDINSKTPPPRKRNRAGVVKVELINPISTINNNPPAVPVAPMAAPAMGMGATQMASPAMGMGATQMASPLMGMGITGSMPSVIEETVKSCLTPIIKELLTNSMSSTPNSNGPCCGHGFGLTRNLLPVCFNTAMGGDKTANNNRWRKQQMLELEVFSKRLELVQDQIREQLQELRSMGN</sequence>
<evidence type="ECO:0000313" key="4">
    <source>
        <dbReference type="EMBL" id="EYU37063.1"/>
    </source>
</evidence>
<dbReference type="STRING" id="4155.A0A022RBH2"/>
<evidence type="ECO:0000259" key="3">
    <source>
        <dbReference type="Pfam" id="PF04504"/>
    </source>
</evidence>
<dbReference type="Proteomes" id="UP000030748">
    <property type="component" value="Unassembled WGS sequence"/>
</dbReference>
<evidence type="ECO:0000313" key="5">
    <source>
        <dbReference type="Proteomes" id="UP000030748"/>
    </source>
</evidence>
<accession>A0A022RBH2</accession>
<dbReference type="AlphaFoldDB" id="A0A022RBH2"/>
<organism evidence="4 5">
    <name type="scientific">Erythranthe guttata</name>
    <name type="common">Yellow monkey flower</name>
    <name type="synonym">Mimulus guttatus</name>
    <dbReference type="NCBI Taxonomy" id="4155"/>
    <lineage>
        <taxon>Eukaryota</taxon>
        <taxon>Viridiplantae</taxon>
        <taxon>Streptophyta</taxon>
        <taxon>Embryophyta</taxon>
        <taxon>Tracheophyta</taxon>
        <taxon>Spermatophyta</taxon>
        <taxon>Magnoliopsida</taxon>
        <taxon>eudicotyledons</taxon>
        <taxon>Gunneridae</taxon>
        <taxon>Pentapetalae</taxon>
        <taxon>asterids</taxon>
        <taxon>lamiids</taxon>
        <taxon>Lamiales</taxon>
        <taxon>Phrymaceae</taxon>
        <taxon>Erythranthe</taxon>
    </lineage>
</organism>